<geneLocation type="plasmid" evidence="1">
    <name>pTiEU6</name>
</geneLocation>
<dbReference type="EMBL" id="KX388535">
    <property type="protein sequence ID" value="ARU12246.1"/>
    <property type="molecule type" value="Genomic_DNA"/>
</dbReference>
<name>A0A3S5XA88_AGRTU</name>
<protein>
    <submittedName>
        <fullName evidence="1">Uncharacterized protein</fullName>
    </submittedName>
</protein>
<accession>A0A3S5XA88</accession>
<dbReference type="AlphaFoldDB" id="A0A3S5XA88"/>
<reference evidence="1" key="1">
    <citation type="submission" date="2016-06" db="EMBL/GenBank/DDBJ databases">
        <title>Complete sequence of Ti-plasmid pTiEU6.</title>
        <authorList>
            <person name="Shao S."/>
            <person name="Henkel C."/>
            <person name="van Heusden G.H."/>
            <person name="Hooykaas P."/>
        </authorList>
    </citation>
    <scope>NUCLEOTIDE SEQUENCE</scope>
    <source>
        <strain evidence="1">EU6</strain>
        <plasmid evidence="1">pTiEU6</plasmid>
    </source>
</reference>
<keyword evidence="1" id="KW-0614">Plasmid</keyword>
<organism evidence="1">
    <name type="scientific">Agrobacterium tumefaciens</name>
    <dbReference type="NCBI Taxonomy" id="358"/>
    <lineage>
        <taxon>Bacteria</taxon>
        <taxon>Pseudomonadati</taxon>
        <taxon>Pseudomonadota</taxon>
        <taxon>Alphaproteobacteria</taxon>
        <taxon>Hyphomicrobiales</taxon>
        <taxon>Rhizobiaceae</taxon>
        <taxon>Rhizobium/Agrobacterium group</taxon>
        <taxon>Agrobacterium</taxon>
        <taxon>Agrobacterium tumefaciens complex</taxon>
    </lineage>
</organism>
<evidence type="ECO:0000313" key="1">
    <source>
        <dbReference type="EMBL" id="ARU12246.1"/>
    </source>
</evidence>
<sequence>MARFNIMKDQYNNIHFFFYAITFVVENQDCINMQFIKRAILVTGSVD</sequence>
<proteinExistence type="predicted"/>
<gene>
    <name evidence="1" type="ORF">AgrTiEU6_14</name>
</gene>